<dbReference type="InterPro" id="IPR015947">
    <property type="entry name" value="PUA-like_sf"/>
</dbReference>
<dbReference type="InterPro" id="IPR036974">
    <property type="entry name" value="PUA_sf"/>
</dbReference>
<feature type="domain" description="PUA" evidence="8">
    <location>
        <begin position="266"/>
        <end position="340"/>
    </location>
</feature>
<evidence type="ECO:0000256" key="5">
    <source>
        <dbReference type="ARBA" id="ARBA00022741"/>
    </source>
</evidence>
<proteinExistence type="predicted"/>
<dbReference type="SUPFAM" id="SSF88697">
    <property type="entry name" value="PUA domain-like"/>
    <property type="match status" value="1"/>
</dbReference>
<evidence type="ECO:0000313" key="9">
    <source>
        <dbReference type="EMBL" id="SEM79378.1"/>
    </source>
</evidence>
<dbReference type="NCBIfam" id="TIGR01027">
    <property type="entry name" value="proB"/>
    <property type="match status" value="1"/>
</dbReference>
<dbReference type="InterPro" id="IPR005715">
    <property type="entry name" value="Glu_5kinase/COase_Synthase"/>
</dbReference>
<dbReference type="PRINTS" id="PR00474">
    <property type="entry name" value="GLU5KINASE"/>
</dbReference>
<evidence type="ECO:0000256" key="6">
    <source>
        <dbReference type="ARBA" id="ARBA00022777"/>
    </source>
</evidence>
<dbReference type="FunFam" id="3.40.1160.10:FF:000006">
    <property type="entry name" value="Glutamate 5-kinase"/>
    <property type="match status" value="1"/>
</dbReference>
<accession>A0A1H8BBK0</accession>
<evidence type="ECO:0000256" key="4">
    <source>
        <dbReference type="ARBA" id="ARBA00022679"/>
    </source>
</evidence>
<keyword evidence="10" id="KW-1185">Reference proteome</keyword>
<name>A0A1H8BBK0_9BACT</name>
<dbReference type="GO" id="GO:0005829">
    <property type="term" value="C:cytosol"/>
    <property type="evidence" value="ECO:0007669"/>
    <property type="project" value="TreeGrafter"/>
</dbReference>
<dbReference type="Gene3D" id="3.40.1160.10">
    <property type="entry name" value="Acetylglutamate kinase-like"/>
    <property type="match status" value="1"/>
</dbReference>
<protein>
    <submittedName>
        <fullName evidence="9">Glutamate 5-kinase</fullName>
    </submittedName>
</protein>
<dbReference type="GO" id="GO:0003723">
    <property type="term" value="F:RNA binding"/>
    <property type="evidence" value="ECO:0007669"/>
    <property type="project" value="InterPro"/>
</dbReference>
<dbReference type="CDD" id="cd21157">
    <property type="entry name" value="PUA_G5K"/>
    <property type="match status" value="1"/>
</dbReference>
<keyword evidence="4" id="KW-0808">Transferase</keyword>
<dbReference type="Pfam" id="PF01472">
    <property type="entry name" value="PUA"/>
    <property type="match status" value="1"/>
</dbReference>
<dbReference type="STRING" id="573321.SAMN04488505_106162"/>
<reference evidence="9 10" key="1">
    <citation type="submission" date="2016-10" db="EMBL/GenBank/DDBJ databases">
        <authorList>
            <person name="de Groot N.N."/>
        </authorList>
    </citation>
    <scope>NUCLEOTIDE SEQUENCE [LARGE SCALE GENOMIC DNA]</scope>
    <source>
        <strain evidence="9 10">DSM 21039</strain>
    </source>
</reference>
<dbReference type="SMART" id="SM00359">
    <property type="entry name" value="PUA"/>
    <property type="match status" value="1"/>
</dbReference>
<dbReference type="Pfam" id="PF00696">
    <property type="entry name" value="AA_kinase"/>
    <property type="match status" value="1"/>
</dbReference>
<dbReference type="PANTHER" id="PTHR43654:SF1">
    <property type="entry name" value="ISOPENTENYL PHOSPHATE KINASE"/>
    <property type="match status" value="1"/>
</dbReference>
<keyword evidence="2" id="KW-0028">Amino-acid biosynthesis</keyword>
<evidence type="ECO:0000256" key="2">
    <source>
        <dbReference type="ARBA" id="ARBA00022605"/>
    </source>
</evidence>
<dbReference type="OrthoDB" id="9804434at2"/>
<evidence type="ECO:0000256" key="1">
    <source>
        <dbReference type="ARBA" id="ARBA00022490"/>
    </source>
</evidence>
<evidence type="ECO:0000313" key="10">
    <source>
        <dbReference type="Proteomes" id="UP000198984"/>
    </source>
</evidence>
<keyword evidence="7" id="KW-0067">ATP-binding</keyword>
<keyword evidence="5" id="KW-0547">Nucleotide-binding</keyword>
<dbReference type="InterPro" id="IPR036393">
    <property type="entry name" value="AceGlu_kinase-like_sf"/>
</dbReference>
<dbReference type="RefSeq" id="WP_089917531.1">
    <property type="nucleotide sequence ID" value="NZ_FOBB01000006.1"/>
</dbReference>
<dbReference type="PIRSF" id="PIRSF000729">
    <property type="entry name" value="GK"/>
    <property type="match status" value="1"/>
</dbReference>
<dbReference type="InterPro" id="IPR002478">
    <property type="entry name" value="PUA"/>
</dbReference>
<dbReference type="EMBL" id="FOBB01000006">
    <property type="protein sequence ID" value="SEM79378.1"/>
    <property type="molecule type" value="Genomic_DNA"/>
</dbReference>
<dbReference type="GO" id="GO:0004349">
    <property type="term" value="F:glutamate 5-kinase activity"/>
    <property type="evidence" value="ECO:0007669"/>
    <property type="project" value="InterPro"/>
</dbReference>
<dbReference type="Proteomes" id="UP000198984">
    <property type="component" value="Unassembled WGS sequence"/>
</dbReference>
<dbReference type="InterPro" id="IPR001048">
    <property type="entry name" value="Asp/Glu/Uridylate_kinase"/>
</dbReference>
<keyword evidence="6 9" id="KW-0418">Kinase</keyword>
<keyword evidence="3" id="KW-0641">Proline biosynthesis</keyword>
<dbReference type="PANTHER" id="PTHR43654">
    <property type="entry name" value="GLUTAMATE 5-KINASE"/>
    <property type="match status" value="1"/>
</dbReference>
<dbReference type="SUPFAM" id="SSF53633">
    <property type="entry name" value="Carbamate kinase-like"/>
    <property type="match status" value="1"/>
</dbReference>
<evidence type="ECO:0000259" key="8">
    <source>
        <dbReference type="SMART" id="SM00359"/>
    </source>
</evidence>
<keyword evidence="1" id="KW-0963">Cytoplasm</keyword>
<dbReference type="GO" id="GO:0005524">
    <property type="term" value="F:ATP binding"/>
    <property type="evidence" value="ECO:0007669"/>
    <property type="project" value="UniProtKB-KW"/>
</dbReference>
<dbReference type="AlphaFoldDB" id="A0A1H8BBK0"/>
<evidence type="ECO:0000256" key="3">
    <source>
        <dbReference type="ARBA" id="ARBA00022650"/>
    </source>
</evidence>
<evidence type="ECO:0000256" key="7">
    <source>
        <dbReference type="ARBA" id="ARBA00022840"/>
    </source>
</evidence>
<dbReference type="InterPro" id="IPR001057">
    <property type="entry name" value="Glu/AcGlu_kinase"/>
</dbReference>
<dbReference type="Gene3D" id="2.30.130.10">
    <property type="entry name" value="PUA domain"/>
    <property type="match status" value="1"/>
</dbReference>
<dbReference type="PROSITE" id="PS50890">
    <property type="entry name" value="PUA"/>
    <property type="match status" value="1"/>
</dbReference>
<gene>
    <name evidence="9" type="ORF">SAMN04488505_106162</name>
</gene>
<organism evidence="9 10">
    <name type="scientific">Chitinophaga rupis</name>
    <dbReference type="NCBI Taxonomy" id="573321"/>
    <lineage>
        <taxon>Bacteria</taxon>
        <taxon>Pseudomonadati</taxon>
        <taxon>Bacteroidota</taxon>
        <taxon>Chitinophagia</taxon>
        <taxon>Chitinophagales</taxon>
        <taxon>Chitinophagaceae</taxon>
        <taxon>Chitinophaga</taxon>
    </lineage>
</organism>
<sequence>MSKPILVIKFGTASITHQNGELDESIVAAIARQVATLHAEYNMVLVSSGAVAAGKKYLPQYSGTISERKAAAAIGNPLLLNKYAQYFQPYNIAIAQSLCERRHFSNRSQFLQLKKTYEELWANNIIPVANENDVVSDLELKFSDNDELATLIAVGFGASGLLFSTSVGGVLDKEGKVVPQIALIDEAIFALADTRKSSLGLGGMVSKLTFARLATRMGIRVVIFGIHTADGILNALAGTTGTLCLPQECSMPARKKWLASGSLVTGRLQVDAGAQKALEQRHSLLAVGVKAILEKFTRGEVIEIVNEQHEAIAVARAKISSDVLAGNKKAQNVEIAHADDIVLL</sequence>
<dbReference type="InterPro" id="IPR011529">
    <property type="entry name" value="Glu_5kinase"/>
</dbReference>
<dbReference type="GO" id="GO:0008652">
    <property type="term" value="P:amino acid biosynthetic process"/>
    <property type="evidence" value="ECO:0007669"/>
    <property type="project" value="UniProtKB-KW"/>
</dbReference>